<organism evidence="1 2">
    <name type="scientific">Bordetella genomosp. 1</name>
    <dbReference type="NCBI Taxonomy" id="1395607"/>
    <lineage>
        <taxon>Bacteria</taxon>
        <taxon>Pseudomonadati</taxon>
        <taxon>Pseudomonadota</taxon>
        <taxon>Betaproteobacteria</taxon>
        <taxon>Burkholderiales</taxon>
        <taxon>Alcaligenaceae</taxon>
        <taxon>Bordetella</taxon>
    </lineage>
</organism>
<dbReference type="RefSeq" id="WP_094830444.1">
    <property type="nucleotide sequence ID" value="NZ_NEVR01000001.1"/>
</dbReference>
<proteinExistence type="predicted"/>
<reference evidence="1 2" key="1">
    <citation type="submission" date="2017-05" db="EMBL/GenBank/DDBJ databases">
        <title>Complete and WGS of Bordetella genogroups.</title>
        <authorList>
            <person name="Spilker T."/>
            <person name="Lipuma J."/>
        </authorList>
    </citation>
    <scope>NUCLEOTIDE SEQUENCE [LARGE SCALE GENOMIC DNA]</scope>
    <source>
        <strain evidence="1 2">AU9795</strain>
    </source>
</reference>
<sequence>MLTDANADRNRVITPLDFTGNVHSVPSLQESKRAIGNVDFSMLIYKICAPTPLQAIVWERGLAEQATEVYKNWLWLIRKYSETYPVLPPSVEIDEIWHHHILDTYKYAEDCKAIFGQFFHHYPYFGLRGEADLANLNSAFELTKSLYEQEFGEPLPGFLSVIE</sequence>
<accession>A0ABX4F2P9</accession>
<dbReference type="EMBL" id="NEVR01000001">
    <property type="protein sequence ID" value="OZI67962.1"/>
    <property type="molecule type" value="Genomic_DNA"/>
</dbReference>
<gene>
    <name evidence="1" type="ORF">CAL27_00375</name>
</gene>
<evidence type="ECO:0008006" key="3">
    <source>
        <dbReference type="Google" id="ProtNLM"/>
    </source>
</evidence>
<comment type="caution">
    <text evidence="1">The sequence shown here is derived from an EMBL/GenBank/DDBJ whole genome shotgun (WGS) entry which is preliminary data.</text>
</comment>
<dbReference type="Pfam" id="PF07173">
    <property type="entry name" value="GRDP-like"/>
    <property type="match status" value="1"/>
</dbReference>
<evidence type="ECO:0000313" key="1">
    <source>
        <dbReference type="EMBL" id="OZI67962.1"/>
    </source>
</evidence>
<dbReference type="PANTHER" id="PTHR34365">
    <property type="entry name" value="ENOLASE (DUF1399)"/>
    <property type="match status" value="1"/>
</dbReference>
<dbReference type="Proteomes" id="UP000216354">
    <property type="component" value="Unassembled WGS sequence"/>
</dbReference>
<protein>
    <recommendedName>
        <fullName evidence="3">Glycine-rich domain-containing protein-like</fullName>
    </recommendedName>
</protein>
<keyword evidence="2" id="KW-1185">Reference proteome</keyword>
<dbReference type="InterPro" id="IPR009836">
    <property type="entry name" value="GRDP-like"/>
</dbReference>
<dbReference type="PANTHER" id="PTHR34365:SF7">
    <property type="entry name" value="GLYCINE-RICH DOMAIN-CONTAINING PROTEIN 1"/>
    <property type="match status" value="1"/>
</dbReference>
<name>A0ABX4F2P9_9BORD</name>
<evidence type="ECO:0000313" key="2">
    <source>
        <dbReference type="Proteomes" id="UP000216354"/>
    </source>
</evidence>